<dbReference type="EMBL" id="JBDKXB010000025">
    <property type="protein sequence ID" value="MEY6433658.1"/>
    <property type="molecule type" value="Genomic_DNA"/>
</dbReference>
<name>A0ABV4BJJ5_9GAMM</name>
<dbReference type="RefSeq" id="WP_369668044.1">
    <property type="nucleotide sequence ID" value="NZ_JBDKXB010000025.1"/>
</dbReference>
<sequence>MIDTNPEERSVLEDRFPHLIPRLTACWGDPSSFGLLFEDLMFDRRGGRSGWPFDAFQELDLLQEVHRLAYGPSDPARDIWDQAKRT</sequence>
<dbReference type="Proteomes" id="UP001564408">
    <property type="component" value="Unassembled WGS sequence"/>
</dbReference>
<organism evidence="1 2">
    <name type="scientific">Thioalkalicoccus limnaeus</name>
    <dbReference type="NCBI Taxonomy" id="120681"/>
    <lineage>
        <taxon>Bacteria</taxon>
        <taxon>Pseudomonadati</taxon>
        <taxon>Pseudomonadota</taxon>
        <taxon>Gammaproteobacteria</taxon>
        <taxon>Chromatiales</taxon>
        <taxon>Chromatiaceae</taxon>
        <taxon>Thioalkalicoccus</taxon>
    </lineage>
</organism>
<keyword evidence="2" id="KW-1185">Reference proteome</keyword>
<protein>
    <submittedName>
        <fullName evidence="1">Uncharacterized protein</fullName>
    </submittedName>
</protein>
<evidence type="ECO:0000313" key="1">
    <source>
        <dbReference type="EMBL" id="MEY6433658.1"/>
    </source>
</evidence>
<comment type="caution">
    <text evidence="1">The sequence shown here is derived from an EMBL/GenBank/DDBJ whole genome shotgun (WGS) entry which is preliminary data.</text>
</comment>
<proteinExistence type="predicted"/>
<evidence type="ECO:0000313" key="2">
    <source>
        <dbReference type="Proteomes" id="UP001564408"/>
    </source>
</evidence>
<gene>
    <name evidence="1" type="ORF">ABC977_14735</name>
</gene>
<reference evidence="1 2" key="1">
    <citation type="submission" date="2024-05" db="EMBL/GenBank/DDBJ databases">
        <title>Genome Sequence and Characterization of the New Strain Purple Sulfur Bacterium of Genus Thioalkalicoccus.</title>
        <authorList>
            <person name="Bryantseva I.A."/>
            <person name="Kyndt J.A."/>
            <person name="Imhoff J.F."/>
        </authorList>
    </citation>
    <scope>NUCLEOTIDE SEQUENCE [LARGE SCALE GENOMIC DNA]</scope>
    <source>
        <strain evidence="1 2">Um2</strain>
    </source>
</reference>
<accession>A0ABV4BJJ5</accession>